<evidence type="ECO:0000256" key="1">
    <source>
        <dbReference type="ARBA" id="ARBA00007992"/>
    </source>
</evidence>
<keyword evidence="3" id="KW-0274">FAD</keyword>
<dbReference type="AlphaFoldDB" id="A0A5C3LJ25"/>
<keyword evidence="6" id="KW-1133">Transmembrane helix</keyword>
<dbReference type="PANTHER" id="PTHR13789:SF147">
    <property type="entry name" value="PUTATIVE (AFU_ORTHOLOGUE AFUA_2G01950)-RELATED"/>
    <property type="match status" value="1"/>
</dbReference>
<dbReference type="EMBL" id="ML213663">
    <property type="protein sequence ID" value="TFK32800.1"/>
    <property type="molecule type" value="Genomic_DNA"/>
</dbReference>
<dbReference type="OrthoDB" id="1878542at2759"/>
<dbReference type="SUPFAM" id="SSF51905">
    <property type="entry name" value="FAD/NAD(P)-binding domain"/>
    <property type="match status" value="1"/>
</dbReference>
<feature type="domain" description="FAD-binding" evidence="7">
    <location>
        <begin position="13"/>
        <end position="369"/>
    </location>
</feature>
<keyword evidence="6" id="KW-0472">Membrane</keyword>
<keyword evidence="5" id="KW-0503">Monooxygenase</keyword>
<proteinExistence type="inferred from homology"/>
<accession>A0A5C3LJ25</accession>
<evidence type="ECO:0000313" key="9">
    <source>
        <dbReference type="Proteomes" id="UP000308652"/>
    </source>
</evidence>
<keyword evidence="9" id="KW-1185">Reference proteome</keyword>
<evidence type="ECO:0000256" key="3">
    <source>
        <dbReference type="ARBA" id="ARBA00022827"/>
    </source>
</evidence>
<dbReference type="Pfam" id="PF01494">
    <property type="entry name" value="FAD_binding_3"/>
    <property type="match status" value="1"/>
</dbReference>
<comment type="similarity">
    <text evidence="1">Belongs to the paxM FAD-dependent monooxygenase family.</text>
</comment>
<name>A0A5C3LJ25_9AGAR</name>
<evidence type="ECO:0000313" key="8">
    <source>
        <dbReference type="EMBL" id="TFK32800.1"/>
    </source>
</evidence>
<keyword evidence="4" id="KW-0560">Oxidoreductase</keyword>
<sequence length="463" mass="51170">MNGTARKASLQINILIVGGGITGLACAYALGRSGHRVRVLEGTGLPTRSGSIRVPPNLAKILVDWGLHEELSRGHKFRRSVFHSLEESEVIGYVEWQEDVMKETGGEFLLMHQDDLHNALLTRAASVGVTVSFNTTVNSVFVNKETGQPSARLADGTVLSADLLIGADGQTSRVREYVAGVPDYGVPSGQVYHTFTVPAAKLKSDPDWAKWIHTQDWLIWMGEHRSIIASPVRNGEDFCVHAYWPESAIRSKTDSTEHWDTIVPHDLIDFEGCHSSIIRLFRIVPDGICVKIVHRETPDDWVDDSGKIVLVGEAAHPMLSCTIQNTGIAVEDAAVLGQLLSRVRTSKQIPQLLDAFQDLRHSRCEQVKQSELSNIALLSMPSGPDRDARDAGMRLSLSAVHRKWDDEQLQEQWNDIGQIFGYNACEAADDWWTKWGALTDVDWPSESGMPSPVLITNTKEAAI</sequence>
<evidence type="ECO:0000256" key="5">
    <source>
        <dbReference type="ARBA" id="ARBA00023033"/>
    </source>
</evidence>
<dbReference type="Proteomes" id="UP000308652">
    <property type="component" value="Unassembled WGS sequence"/>
</dbReference>
<dbReference type="GO" id="GO:0004497">
    <property type="term" value="F:monooxygenase activity"/>
    <property type="evidence" value="ECO:0007669"/>
    <property type="project" value="UniProtKB-KW"/>
</dbReference>
<dbReference type="STRING" id="68775.A0A5C3LJ25"/>
<dbReference type="PANTHER" id="PTHR13789">
    <property type="entry name" value="MONOOXYGENASE"/>
    <property type="match status" value="1"/>
</dbReference>
<dbReference type="InterPro" id="IPR002938">
    <property type="entry name" value="FAD-bd"/>
</dbReference>
<evidence type="ECO:0000256" key="6">
    <source>
        <dbReference type="SAM" id="Phobius"/>
    </source>
</evidence>
<gene>
    <name evidence="8" type="ORF">BDQ12DRAFT_638327</name>
</gene>
<dbReference type="Gene3D" id="3.50.50.60">
    <property type="entry name" value="FAD/NAD(P)-binding domain"/>
    <property type="match status" value="1"/>
</dbReference>
<evidence type="ECO:0000256" key="2">
    <source>
        <dbReference type="ARBA" id="ARBA00022630"/>
    </source>
</evidence>
<protein>
    <recommendedName>
        <fullName evidence="7">FAD-binding domain-containing protein</fullName>
    </recommendedName>
</protein>
<feature type="transmembrane region" description="Helical" evidence="6">
    <location>
        <begin position="12"/>
        <end position="31"/>
    </location>
</feature>
<organism evidence="8 9">
    <name type="scientific">Crucibulum laeve</name>
    <dbReference type="NCBI Taxonomy" id="68775"/>
    <lineage>
        <taxon>Eukaryota</taxon>
        <taxon>Fungi</taxon>
        <taxon>Dikarya</taxon>
        <taxon>Basidiomycota</taxon>
        <taxon>Agaricomycotina</taxon>
        <taxon>Agaricomycetes</taxon>
        <taxon>Agaricomycetidae</taxon>
        <taxon>Agaricales</taxon>
        <taxon>Agaricineae</taxon>
        <taxon>Nidulariaceae</taxon>
        <taxon>Crucibulum</taxon>
    </lineage>
</organism>
<dbReference type="InterPro" id="IPR036188">
    <property type="entry name" value="FAD/NAD-bd_sf"/>
</dbReference>
<reference evidence="8 9" key="1">
    <citation type="journal article" date="2019" name="Nat. Ecol. Evol.">
        <title>Megaphylogeny resolves global patterns of mushroom evolution.</title>
        <authorList>
            <person name="Varga T."/>
            <person name="Krizsan K."/>
            <person name="Foldi C."/>
            <person name="Dima B."/>
            <person name="Sanchez-Garcia M."/>
            <person name="Sanchez-Ramirez S."/>
            <person name="Szollosi G.J."/>
            <person name="Szarkandi J.G."/>
            <person name="Papp V."/>
            <person name="Albert L."/>
            <person name="Andreopoulos W."/>
            <person name="Angelini C."/>
            <person name="Antonin V."/>
            <person name="Barry K.W."/>
            <person name="Bougher N.L."/>
            <person name="Buchanan P."/>
            <person name="Buyck B."/>
            <person name="Bense V."/>
            <person name="Catcheside P."/>
            <person name="Chovatia M."/>
            <person name="Cooper J."/>
            <person name="Damon W."/>
            <person name="Desjardin D."/>
            <person name="Finy P."/>
            <person name="Geml J."/>
            <person name="Haridas S."/>
            <person name="Hughes K."/>
            <person name="Justo A."/>
            <person name="Karasinski D."/>
            <person name="Kautmanova I."/>
            <person name="Kiss B."/>
            <person name="Kocsube S."/>
            <person name="Kotiranta H."/>
            <person name="LaButti K.M."/>
            <person name="Lechner B.E."/>
            <person name="Liimatainen K."/>
            <person name="Lipzen A."/>
            <person name="Lukacs Z."/>
            <person name="Mihaltcheva S."/>
            <person name="Morgado L.N."/>
            <person name="Niskanen T."/>
            <person name="Noordeloos M.E."/>
            <person name="Ohm R.A."/>
            <person name="Ortiz-Santana B."/>
            <person name="Ovrebo C."/>
            <person name="Racz N."/>
            <person name="Riley R."/>
            <person name="Savchenko A."/>
            <person name="Shiryaev A."/>
            <person name="Soop K."/>
            <person name="Spirin V."/>
            <person name="Szebenyi C."/>
            <person name="Tomsovsky M."/>
            <person name="Tulloss R.E."/>
            <person name="Uehling J."/>
            <person name="Grigoriev I.V."/>
            <person name="Vagvolgyi C."/>
            <person name="Papp T."/>
            <person name="Martin F.M."/>
            <person name="Miettinen O."/>
            <person name="Hibbett D.S."/>
            <person name="Nagy L.G."/>
        </authorList>
    </citation>
    <scope>NUCLEOTIDE SEQUENCE [LARGE SCALE GENOMIC DNA]</scope>
    <source>
        <strain evidence="8 9">CBS 166.37</strain>
    </source>
</reference>
<keyword evidence="2" id="KW-0285">Flavoprotein</keyword>
<dbReference type="GO" id="GO:0071949">
    <property type="term" value="F:FAD binding"/>
    <property type="evidence" value="ECO:0007669"/>
    <property type="project" value="InterPro"/>
</dbReference>
<evidence type="ECO:0000259" key="7">
    <source>
        <dbReference type="Pfam" id="PF01494"/>
    </source>
</evidence>
<keyword evidence="6" id="KW-0812">Transmembrane</keyword>
<dbReference type="InterPro" id="IPR050493">
    <property type="entry name" value="FAD-dep_Monooxygenase_BioMet"/>
</dbReference>
<dbReference type="PRINTS" id="PR00420">
    <property type="entry name" value="RNGMNOXGNASE"/>
</dbReference>
<dbReference type="PROSITE" id="PS51257">
    <property type="entry name" value="PROKAR_LIPOPROTEIN"/>
    <property type="match status" value="1"/>
</dbReference>
<evidence type="ECO:0000256" key="4">
    <source>
        <dbReference type="ARBA" id="ARBA00023002"/>
    </source>
</evidence>